<comment type="similarity">
    <text evidence="3 13">Belongs to the NadC/ModD family.</text>
</comment>
<dbReference type="GO" id="GO:0009435">
    <property type="term" value="P:NAD+ biosynthetic process"/>
    <property type="evidence" value="ECO:0007669"/>
    <property type="project" value="UniProtKB-UniPathway"/>
</dbReference>
<name>A0A7W7GNW5_9MICC</name>
<comment type="catalytic activity">
    <reaction evidence="11">
        <text>nicotinate beta-D-ribonucleotide + CO2 + diphosphate = quinolinate + 5-phospho-alpha-D-ribose 1-diphosphate + 2 H(+)</text>
        <dbReference type="Rhea" id="RHEA:12733"/>
        <dbReference type="ChEBI" id="CHEBI:15378"/>
        <dbReference type="ChEBI" id="CHEBI:16526"/>
        <dbReference type="ChEBI" id="CHEBI:29959"/>
        <dbReference type="ChEBI" id="CHEBI:33019"/>
        <dbReference type="ChEBI" id="CHEBI:57502"/>
        <dbReference type="ChEBI" id="CHEBI:58017"/>
        <dbReference type="EC" id="2.4.2.19"/>
    </reaction>
</comment>
<dbReference type="AlphaFoldDB" id="A0A7W7GNW5"/>
<evidence type="ECO:0000259" key="16">
    <source>
        <dbReference type="Pfam" id="PF02749"/>
    </source>
</evidence>
<evidence type="ECO:0000313" key="18">
    <source>
        <dbReference type="Proteomes" id="UP000540191"/>
    </source>
</evidence>
<comment type="pathway">
    <text evidence="2">Cofactor biosynthesis; NAD(+) biosynthesis; nicotinate D-ribonucleotide from quinolinate: step 1/1.</text>
</comment>
<gene>
    <name evidence="17" type="ORF">HDA30_001106</name>
</gene>
<dbReference type="EMBL" id="JACHNA010000001">
    <property type="protein sequence ID" value="MBB4735598.1"/>
    <property type="molecule type" value="Genomic_DNA"/>
</dbReference>
<evidence type="ECO:0000256" key="4">
    <source>
        <dbReference type="ARBA" id="ARBA00011218"/>
    </source>
</evidence>
<dbReference type="InterPro" id="IPR013785">
    <property type="entry name" value="Aldolase_TIM"/>
</dbReference>
<feature type="domain" description="Quinolinate phosphoribosyl transferase N-terminal" evidence="16">
    <location>
        <begin position="26"/>
        <end position="111"/>
    </location>
</feature>
<feature type="binding site" evidence="14">
    <location>
        <position position="160"/>
    </location>
    <ligand>
        <name>substrate</name>
    </ligand>
</feature>
<dbReference type="Proteomes" id="UP000540191">
    <property type="component" value="Unassembled WGS sequence"/>
</dbReference>
<evidence type="ECO:0000256" key="10">
    <source>
        <dbReference type="ARBA" id="ARBA00033102"/>
    </source>
</evidence>
<keyword evidence="9 13" id="KW-0808">Transferase</keyword>
<keyword evidence="7" id="KW-0662">Pyridine nucleotide biosynthesis</keyword>
<evidence type="ECO:0000256" key="12">
    <source>
        <dbReference type="ARBA" id="ARBA00069173"/>
    </source>
</evidence>
<dbReference type="GO" id="GO:0005737">
    <property type="term" value="C:cytoplasm"/>
    <property type="evidence" value="ECO:0007669"/>
    <property type="project" value="TreeGrafter"/>
</dbReference>
<feature type="binding site" evidence="14">
    <location>
        <begin position="278"/>
        <end position="280"/>
    </location>
    <ligand>
        <name>substrate</name>
    </ligand>
</feature>
<dbReference type="UniPathway" id="UPA00253">
    <property type="reaction ID" value="UER00331"/>
</dbReference>
<dbReference type="GO" id="GO:0004514">
    <property type="term" value="F:nicotinate-nucleotide diphosphorylase (carboxylating) activity"/>
    <property type="evidence" value="ECO:0007669"/>
    <property type="project" value="UniProtKB-EC"/>
</dbReference>
<keyword evidence="8 13" id="KW-0328">Glycosyltransferase</keyword>
<protein>
    <recommendedName>
        <fullName evidence="6">Nicotinate-nucleotide pyrophosphorylase [carboxylating]</fullName>
        <ecNumber evidence="5">2.4.2.19</ecNumber>
    </recommendedName>
    <alternativeName>
        <fullName evidence="12">Probable nicotinate-nucleotide pyrophosphorylase [carboxylating]</fullName>
    </alternativeName>
    <alternativeName>
        <fullName evidence="10">Quinolinate phosphoribosyltransferase [decarboxylating]</fullName>
    </alternativeName>
</protein>
<dbReference type="FunFam" id="3.90.1170.20:FF:000001">
    <property type="entry name" value="Nicotinate-nucleotide diphosphorylase (Carboxylating)"/>
    <property type="match status" value="1"/>
</dbReference>
<dbReference type="Pfam" id="PF02749">
    <property type="entry name" value="QRPTase_N"/>
    <property type="match status" value="1"/>
</dbReference>
<evidence type="ECO:0000256" key="6">
    <source>
        <dbReference type="ARBA" id="ARBA00020990"/>
    </source>
</evidence>
<feature type="binding site" evidence="14">
    <location>
        <position position="101"/>
    </location>
    <ligand>
        <name>substrate</name>
    </ligand>
</feature>
<comment type="subunit">
    <text evidence="4">Hexamer formed by 3 homodimers.</text>
</comment>
<feature type="domain" description="Quinolinate phosphoribosyl transferase C-terminal" evidence="15">
    <location>
        <begin position="113"/>
        <end position="292"/>
    </location>
</feature>
<evidence type="ECO:0000256" key="1">
    <source>
        <dbReference type="ARBA" id="ARBA00003237"/>
    </source>
</evidence>
<dbReference type="InterPro" id="IPR027277">
    <property type="entry name" value="NadC/ModD"/>
</dbReference>
<dbReference type="PANTHER" id="PTHR32179">
    <property type="entry name" value="NICOTINATE-NUCLEOTIDE PYROPHOSPHORYLASE [CARBOXYLATING]"/>
    <property type="match status" value="1"/>
</dbReference>
<evidence type="ECO:0000256" key="2">
    <source>
        <dbReference type="ARBA" id="ARBA00004893"/>
    </source>
</evidence>
<dbReference type="Gene3D" id="3.20.20.70">
    <property type="entry name" value="Aldolase class I"/>
    <property type="match status" value="1"/>
</dbReference>
<sequence length="297" mass="30728">MKPHDVDAARRETLERALAEDAPHGDVTGEAYVPADAVSRVAVTAREAGVCSGLDVLAEVFALVDPAVEVLPRTADGRAVAAGTVLAEVRGPARAVLRGERVALNLLQRMCAIATTTAAHVEAVRAAGADARVTDTRKTAPGLRVFDRQAVRDGGGHNHRRGLSDAVMLKDNHWAAMGLADADGTLTASDAEVTAALRAVRARLPHTVHIEVEVDRLEQIPPVLAAGVDTIMLDNFSLADLRAGVELIGGRALVEASGGVTLETIGPIAATGVDIVSVGALTHSVRALDIGFDAVAA</sequence>
<dbReference type="SUPFAM" id="SSF51690">
    <property type="entry name" value="Nicotinate/Quinolinate PRTase C-terminal domain-like"/>
    <property type="match status" value="1"/>
</dbReference>
<dbReference type="InterPro" id="IPR037128">
    <property type="entry name" value="Quinolinate_PRibosylTase_N_sf"/>
</dbReference>
<dbReference type="Gene3D" id="3.90.1170.20">
    <property type="entry name" value="Quinolinate phosphoribosyl transferase, N-terminal domain"/>
    <property type="match status" value="1"/>
</dbReference>
<reference evidence="17 18" key="1">
    <citation type="submission" date="2020-08" db="EMBL/GenBank/DDBJ databases">
        <title>Sequencing the genomes of 1000 actinobacteria strains.</title>
        <authorList>
            <person name="Klenk H.-P."/>
        </authorList>
    </citation>
    <scope>NUCLEOTIDE SEQUENCE [LARGE SCALE GENOMIC DNA]</scope>
    <source>
        <strain evidence="17 18">DSM 23974</strain>
    </source>
</reference>
<dbReference type="Pfam" id="PF01729">
    <property type="entry name" value="QRPTase_C"/>
    <property type="match status" value="1"/>
</dbReference>
<evidence type="ECO:0000256" key="8">
    <source>
        <dbReference type="ARBA" id="ARBA00022676"/>
    </source>
</evidence>
<dbReference type="InterPro" id="IPR002638">
    <property type="entry name" value="Quinolinate_PRibosylTrfase_C"/>
</dbReference>
<keyword evidence="18" id="KW-1185">Reference proteome</keyword>
<dbReference type="NCBIfam" id="TIGR00078">
    <property type="entry name" value="nadC"/>
    <property type="match status" value="1"/>
</dbReference>
<organism evidence="17 18">
    <name type="scientific">Micrococcus cohnii</name>
    <dbReference type="NCBI Taxonomy" id="993416"/>
    <lineage>
        <taxon>Bacteria</taxon>
        <taxon>Bacillati</taxon>
        <taxon>Actinomycetota</taxon>
        <taxon>Actinomycetes</taxon>
        <taxon>Micrococcales</taxon>
        <taxon>Micrococcaceae</taxon>
        <taxon>Micrococcus</taxon>
    </lineage>
</organism>
<feature type="binding site" evidence="14">
    <location>
        <position position="213"/>
    </location>
    <ligand>
        <name>substrate</name>
    </ligand>
</feature>
<feature type="binding site" evidence="14">
    <location>
        <begin position="136"/>
        <end position="138"/>
    </location>
    <ligand>
        <name>substrate</name>
    </ligand>
</feature>
<comment type="caution">
    <text evidence="17">The sequence shown here is derived from an EMBL/GenBank/DDBJ whole genome shotgun (WGS) entry which is preliminary data.</text>
</comment>
<evidence type="ECO:0000256" key="9">
    <source>
        <dbReference type="ARBA" id="ARBA00022679"/>
    </source>
</evidence>
<comment type="function">
    <text evidence="1">Involved in the catabolism of quinolinic acid (QA).</text>
</comment>
<accession>A0A7W7GNW5</accession>
<dbReference type="RefSeq" id="WP_158496689.1">
    <property type="nucleotide sequence ID" value="NZ_JACHNA010000001.1"/>
</dbReference>
<dbReference type="InterPro" id="IPR036068">
    <property type="entry name" value="Nicotinate_pribotase-like_C"/>
</dbReference>
<dbReference type="PIRSF" id="PIRSF006250">
    <property type="entry name" value="NadC_ModD"/>
    <property type="match status" value="1"/>
</dbReference>
<evidence type="ECO:0000256" key="13">
    <source>
        <dbReference type="PIRNR" id="PIRNR006250"/>
    </source>
</evidence>
<dbReference type="InterPro" id="IPR004393">
    <property type="entry name" value="NadC"/>
</dbReference>
<dbReference type="FunFam" id="3.20.20.70:FF:000030">
    <property type="entry name" value="Nicotinate-nucleotide pyrophosphorylase, carboxylating"/>
    <property type="match status" value="1"/>
</dbReference>
<feature type="binding site" evidence="14">
    <location>
        <begin position="257"/>
        <end position="259"/>
    </location>
    <ligand>
        <name>substrate</name>
    </ligand>
</feature>
<evidence type="ECO:0000313" key="17">
    <source>
        <dbReference type="EMBL" id="MBB4735598.1"/>
    </source>
</evidence>
<dbReference type="SUPFAM" id="SSF54675">
    <property type="entry name" value="Nicotinate/Quinolinate PRTase N-terminal domain-like"/>
    <property type="match status" value="1"/>
</dbReference>
<feature type="binding site" evidence="14">
    <location>
        <position position="170"/>
    </location>
    <ligand>
        <name>substrate</name>
    </ligand>
</feature>
<evidence type="ECO:0000256" key="11">
    <source>
        <dbReference type="ARBA" id="ARBA00047445"/>
    </source>
</evidence>
<dbReference type="CDD" id="cd01572">
    <property type="entry name" value="QPRTase"/>
    <property type="match status" value="1"/>
</dbReference>
<proteinExistence type="inferred from homology"/>
<feature type="binding site" evidence="14">
    <location>
        <position position="234"/>
    </location>
    <ligand>
        <name>substrate</name>
    </ligand>
</feature>
<dbReference type="InterPro" id="IPR022412">
    <property type="entry name" value="Quinolinate_PRibosylTrfase_N"/>
</dbReference>
<dbReference type="PANTHER" id="PTHR32179:SF3">
    <property type="entry name" value="NICOTINATE-NUCLEOTIDE PYROPHOSPHORYLASE [CARBOXYLATING]"/>
    <property type="match status" value="1"/>
</dbReference>
<evidence type="ECO:0000259" key="15">
    <source>
        <dbReference type="Pfam" id="PF01729"/>
    </source>
</evidence>
<evidence type="ECO:0000256" key="14">
    <source>
        <dbReference type="PIRSR" id="PIRSR006250-1"/>
    </source>
</evidence>
<evidence type="ECO:0000256" key="5">
    <source>
        <dbReference type="ARBA" id="ARBA00011944"/>
    </source>
</evidence>
<dbReference type="GO" id="GO:0034213">
    <property type="term" value="P:quinolinate catabolic process"/>
    <property type="evidence" value="ECO:0007669"/>
    <property type="project" value="TreeGrafter"/>
</dbReference>
<dbReference type="EC" id="2.4.2.19" evidence="5"/>
<evidence type="ECO:0000256" key="3">
    <source>
        <dbReference type="ARBA" id="ARBA00009400"/>
    </source>
</evidence>
<evidence type="ECO:0000256" key="7">
    <source>
        <dbReference type="ARBA" id="ARBA00022642"/>
    </source>
</evidence>